<dbReference type="Proteomes" id="UP000000600">
    <property type="component" value="Unassembled WGS sequence"/>
</dbReference>
<reference evidence="1 2" key="1">
    <citation type="journal article" date="2006" name="Nature">
        <title>Global trends of whole-genome duplications revealed by the ciliate Paramecium tetraurelia.</title>
        <authorList>
            <consortium name="Genoscope"/>
            <person name="Aury J.-M."/>
            <person name="Jaillon O."/>
            <person name="Duret L."/>
            <person name="Noel B."/>
            <person name="Jubin C."/>
            <person name="Porcel B.M."/>
            <person name="Segurens B."/>
            <person name="Daubin V."/>
            <person name="Anthouard V."/>
            <person name="Aiach N."/>
            <person name="Arnaiz O."/>
            <person name="Billaut A."/>
            <person name="Beisson J."/>
            <person name="Blanc I."/>
            <person name="Bouhouche K."/>
            <person name="Camara F."/>
            <person name="Duharcourt S."/>
            <person name="Guigo R."/>
            <person name="Gogendeau D."/>
            <person name="Katinka M."/>
            <person name="Keller A.-M."/>
            <person name="Kissmehl R."/>
            <person name="Klotz C."/>
            <person name="Koll F."/>
            <person name="Le Moue A."/>
            <person name="Lepere C."/>
            <person name="Malinsky S."/>
            <person name="Nowacki M."/>
            <person name="Nowak J.K."/>
            <person name="Plattner H."/>
            <person name="Poulain J."/>
            <person name="Ruiz F."/>
            <person name="Serrano V."/>
            <person name="Zagulski M."/>
            <person name="Dessen P."/>
            <person name="Betermier M."/>
            <person name="Weissenbach J."/>
            <person name="Scarpelli C."/>
            <person name="Schachter V."/>
            <person name="Sperling L."/>
            <person name="Meyer E."/>
            <person name="Cohen J."/>
            <person name="Wincker P."/>
        </authorList>
    </citation>
    <scope>NUCLEOTIDE SEQUENCE [LARGE SCALE GENOMIC DNA]</scope>
    <source>
        <strain evidence="1 2">Stock d4-2</strain>
    </source>
</reference>
<dbReference type="InParanoid" id="A0DSL5"/>
<dbReference type="AlphaFoldDB" id="A0DSL5"/>
<dbReference type="EMBL" id="CT868553">
    <property type="protein sequence ID" value="CAK86032.1"/>
    <property type="molecule type" value="Genomic_DNA"/>
</dbReference>
<name>A0DSL5_PARTE</name>
<sequence>MRQKSKIIQLIKAKDRPYPFPNIPTVLLQTATSKSLKQLNWQDKRSGPPKCSNSYDLCAIFMIQHLQM</sequence>
<accession>A0DSL5</accession>
<gene>
    <name evidence="1" type="ORF">GSPATT00039737001</name>
</gene>
<dbReference type="RefSeq" id="XP_001453429.1">
    <property type="nucleotide sequence ID" value="XM_001453392.1"/>
</dbReference>
<proteinExistence type="predicted"/>
<evidence type="ECO:0000313" key="2">
    <source>
        <dbReference type="Proteomes" id="UP000000600"/>
    </source>
</evidence>
<evidence type="ECO:0000313" key="1">
    <source>
        <dbReference type="EMBL" id="CAK86032.1"/>
    </source>
</evidence>
<dbReference type="GeneID" id="5039214"/>
<dbReference type="HOGENOM" id="CLU_2799467_0_0_1"/>
<protein>
    <submittedName>
        <fullName evidence="1">Uncharacterized protein</fullName>
    </submittedName>
</protein>
<organism evidence="1 2">
    <name type="scientific">Paramecium tetraurelia</name>
    <dbReference type="NCBI Taxonomy" id="5888"/>
    <lineage>
        <taxon>Eukaryota</taxon>
        <taxon>Sar</taxon>
        <taxon>Alveolata</taxon>
        <taxon>Ciliophora</taxon>
        <taxon>Intramacronucleata</taxon>
        <taxon>Oligohymenophorea</taxon>
        <taxon>Peniculida</taxon>
        <taxon>Parameciidae</taxon>
        <taxon>Paramecium</taxon>
    </lineage>
</organism>
<dbReference type="KEGG" id="ptm:GSPATT00039737001"/>
<keyword evidence="2" id="KW-1185">Reference proteome</keyword>